<dbReference type="SMART" id="SM00115">
    <property type="entry name" value="CASc"/>
    <property type="match status" value="1"/>
</dbReference>
<evidence type="ECO:0000256" key="1">
    <source>
        <dbReference type="ARBA" id="ARBA00010134"/>
    </source>
</evidence>
<dbReference type="InterPro" id="IPR052039">
    <property type="entry name" value="Caspase-related_regulators"/>
</dbReference>
<evidence type="ECO:0000256" key="5">
    <source>
        <dbReference type="ARBA" id="ARBA00022807"/>
    </source>
</evidence>
<evidence type="ECO:0000259" key="9">
    <source>
        <dbReference type="PROSITE" id="PS50207"/>
    </source>
</evidence>
<dbReference type="GO" id="GO:0016322">
    <property type="term" value="P:neuron remodeling"/>
    <property type="evidence" value="ECO:0007669"/>
    <property type="project" value="UniProtKB-ARBA"/>
</dbReference>
<dbReference type="EMBL" id="GECU01029546">
    <property type="protein sequence ID" value="JAS78160.1"/>
    <property type="molecule type" value="Transcribed_RNA"/>
</dbReference>
<dbReference type="GO" id="GO:0045751">
    <property type="term" value="P:negative regulation of Toll signaling pathway"/>
    <property type="evidence" value="ECO:0007669"/>
    <property type="project" value="UniProtKB-ARBA"/>
</dbReference>
<feature type="domain" description="Caspase family p20" evidence="10">
    <location>
        <begin position="258"/>
        <end position="382"/>
    </location>
</feature>
<dbReference type="GO" id="GO:0004197">
    <property type="term" value="F:cysteine-type endopeptidase activity"/>
    <property type="evidence" value="ECO:0007669"/>
    <property type="project" value="InterPro"/>
</dbReference>
<gene>
    <name evidence="11" type="ORF">g.18933</name>
</gene>
<keyword evidence="5" id="KW-0788">Thiol protease</keyword>
<dbReference type="PROSITE" id="PS01122">
    <property type="entry name" value="CASPASE_CYS"/>
    <property type="match status" value="1"/>
</dbReference>
<keyword evidence="4" id="KW-0378">Hydrolase</keyword>
<evidence type="ECO:0000313" key="11">
    <source>
        <dbReference type="EMBL" id="JAS78160.1"/>
    </source>
</evidence>
<dbReference type="InterPro" id="IPR015917">
    <property type="entry name" value="Pept_C14A"/>
</dbReference>
<dbReference type="InterPro" id="IPR011600">
    <property type="entry name" value="Pept_C14_caspase"/>
</dbReference>
<dbReference type="GO" id="GO:0045476">
    <property type="term" value="P:nurse cell apoptotic process"/>
    <property type="evidence" value="ECO:0007669"/>
    <property type="project" value="UniProtKB-ARBA"/>
</dbReference>
<evidence type="ECO:0008006" key="12">
    <source>
        <dbReference type="Google" id="ProtNLM"/>
    </source>
</evidence>
<dbReference type="PANTHER" id="PTHR22576:SF41">
    <property type="entry name" value="CASPASE 14, APOPTOSIS-RELATED CYSTEINE PEPTIDASE"/>
    <property type="match status" value="1"/>
</dbReference>
<sequence>MMNHTSASDRDSSMRPDNTYDPNDQNVNRLESFTMSQETTEYTEYNPNILLENYNDNDAYNDDEVFEEFQETTVVTVREPRIRRISDVIDSIGCSPSSPISKNGTFDFTEKTVTETEESSISIVRREEFKYISLQNPPPGRALHSVTDSILSPPTTPCSDGGYCSGAGLQSPTSTLVCKPKWFRFSSSSFELPASPPKLDMMDAQVMCQPKDEQPVPMEATTPSVSEGGGGVTPLVYPKAPMPVEEKHSMEYNTSHPKIGHAVILNHEEFAIENTPTRHGSKLDANRLGKTLASLGFSVDIHHDLDSEKIRSKIKDLAELNHSDCDCVLVAVLSHGMGTSYILARDYPYPVDMLWSPFTPDRCPTLAGKPKIFLIQACRGDKLDGGVQLVRRSQVDSDSGQTYKIPAMADFLIAYSTAEGFYSWRNPQKGTWFIQSLCDVLEQEANSHDLYTLLLMVAQKVALDHESFSDLYPWQHQQKQVPQTVSTLIRKFFFKKKP</sequence>
<dbReference type="AlphaFoldDB" id="A0A1B6HU18"/>
<dbReference type="SUPFAM" id="SSF52129">
    <property type="entry name" value="Caspase-like"/>
    <property type="match status" value="1"/>
</dbReference>
<protein>
    <recommendedName>
        <fullName evidence="12">Caspase family p20 domain-containing protein</fullName>
    </recommendedName>
</protein>
<evidence type="ECO:0000256" key="6">
    <source>
        <dbReference type="ARBA" id="ARBA00023145"/>
    </source>
</evidence>
<evidence type="ECO:0000256" key="7">
    <source>
        <dbReference type="RuleBase" id="RU003971"/>
    </source>
</evidence>
<proteinExistence type="inferred from homology"/>
<evidence type="ECO:0000256" key="8">
    <source>
        <dbReference type="SAM" id="MobiDB-lite"/>
    </source>
</evidence>
<dbReference type="InterPro" id="IPR029030">
    <property type="entry name" value="Caspase-like_dom_sf"/>
</dbReference>
<dbReference type="PROSITE" id="PS01121">
    <property type="entry name" value="CASPASE_HIS"/>
    <property type="match status" value="1"/>
</dbReference>
<evidence type="ECO:0000256" key="3">
    <source>
        <dbReference type="ARBA" id="ARBA00022703"/>
    </source>
</evidence>
<comment type="similarity">
    <text evidence="1 7">Belongs to the peptidase C14A family.</text>
</comment>
<dbReference type="InterPro" id="IPR001309">
    <property type="entry name" value="Pept_C14_p20"/>
</dbReference>
<dbReference type="PANTHER" id="PTHR22576">
    <property type="entry name" value="MUCOSA ASSOCIATED LYMPHOID TISSUE LYMPHOMA TRANSLOCATION PROTEIN 1/PARACASPASE"/>
    <property type="match status" value="1"/>
</dbReference>
<dbReference type="InterPro" id="IPR033139">
    <property type="entry name" value="Caspase_cys_AS"/>
</dbReference>
<evidence type="ECO:0000259" key="10">
    <source>
        <dbReference type="PROSITE" id="PS50208"/>
    </source>
</evidence>
<feature type="domain" description="Caspase family p10" evidence="9">
    <location>
        <begin position="401"/>
        <end position="496"/>
    </location>
</feature>
<dbReference type="Pfam" id="PF00656">
    <property type="entry name" value="Peptidase_C14"/>
    <property type="match status" value="1"/>
</dbReference>
<keyword evidence="6" id="KW-0865">Zymogen</keyword>
<dbReference type="InterPro" id="IPR002138">
    <property type="entry name" value="Pept_C14_p10"/>
</dbReference>
<keyword evidence="2" id="KW-0645">Protease</keyword>
<dbReference type="InterPro" id="IPR016129">
    <property type="entry name" value="Caspase_his_AS"/>
</dbReference>
<feature type="region of interest" description="Disordered" evidence="8">
    <location>
        <begin position="1"/>
        <end position="29"/>
    </location>
</feature>
<reference evidence="11" key="1">
    <citation type="submission" date="2015-11" db="EMBL/GenBank/DDBJ databases">
        <title>De novo transcriptome assembly of four potential Pierce s Disease insect vectors from Arizona vineyards.</title>
        <authorList>
            <person name="Tassone E.E."/>
        </authorList>
    </citation>
    <scope>NUCLEOTIDE SEQUENCE</scope>
</reference>
<dbReference type="GO" id="GO:0006508">
    <property type="term" value="P:proteolysis"/>
    <property type="evidence" value="ECO:0007669"/>
    <property type="project" value="UniProtKB-KW"/>
</dbReference>
<dbReference type="PRINTS" id="PR00376">
    <property type="entry name" value="IL1BCENZYME"/>
</dbReference>
<dbReference type="FunFam" id="3.40.50.1460:FF:000001">
    <property type="entry name" value="Caspase-3 preproprotein"/>
    <property type="match status" value="1"/>
</dbReference>
<dbReference type="PROSITE" id="PS50208">
    <property type="entry name" value="CASPASE_P20"/>
    <property type="match status" value="1"/>
</dbReference>
<dbReference type="Gene3D" id="3.40.50.1460">
    <property type="match status" value="1"/>
</dbReference>
<dbReference type="GO" id="GO:1990525">
    <property type="term" value="F:BIR domain binding"/>
    <property type="evidence" value="ECO:0007669"/>
    <property type="project" value="UniProtKB-ARBA"/>
</dbReference>
<keyword evidence="3" id="KW-0053">Apoptosis</keyword>
<evidence type="ECO:0000256" key="4">
    <source>
        <dbReference type="ARBA" id="ARBA00022801"/>
    </source>
</evidence>
<dbReference type="PROSITE" id="PS50207">
    <property type="entry name" value="CASPASE_P10"/>
    <property type="match status" value="1"/>
</dbReference>
<organism evidence="11">
    <name type="scientific">Homalodisca liturata</name>
    <dbReference type="NCBI Taxonomy" id="320908"/>
    <lineage>
        <taxon>Eukaryota</taxon>
        <taxon>Metazoa</taxon>
        <taxon>Ecdysozoa</taxon>
        <taxon>Arthropoda</taxon>
        <taxon>Hexapoda</taxon>
        <taxon>Insecta</taxon>
        <taxon>Pterygota</taxon>
        <taxon>Neoptera</taxon>
        <taxon>Paraneoptera</taxon>
        <taxon>Hemiptera</taxon>
        <taxon>Auchenorrhyncha</taxon>
        <taxon>Membracoidea</taxon>
        <taxon>Cicadellidae</taxon>
        <taxon>Cicadellinae</taxon>
        <taxon>Proconiini</taxon>
        <taxon>Homalodisca</taxon>
    </lineage>
</organism>
<dbReference type="CDD" id="cd00032">
    <property type="entry name" value="CASc"/>
    <property type="match status" value="1"/>
</dbReference>
<evidence type="ECO:0000256" key="2">
    <source>
        <dbReference type="ARBA" id="ARBA00022670"/>
    </source>
</evidence>
<feature type="compositionally biased region" description="Polar residues" evidence="8">
    <location>
        <begin position="20"/>
        <end position="29"/>
    </location>
</feature>
<accession>A0A1B6HU18</accession>
<name>A0A1B6HU18_9HEMI</name>